<dbReference type="AlphaFoldDB" id="A0A1I0GCJ9"/>
<evidence type="ECO:0000256" key="1">
    <source>
        <dbReference type="SAM" id="Phobius"/>
    </source>
</evidence>
<dbReference type="NCBIfam" id="TIGR02532">
    <property type="entry name" value="IV_pilin_GFxxxE"/>
    <property type="match status" value="1"/>
</dbReference>
<dbReference type="SUPFAM" id="SSF54523">
    <property type="entry name" value="Pili subunits"/>
    <property type="match status" value="1"/>
</dbReference>
<organism evidence="2 3">
    <name type="scientific">Thalassotalea agarivorans</name>
    <name type="common">Thalassomonas agarivorans</name>
    <dbReference type="NCBI Taxonomy" id="349064"/>
    <lineage>
        <taxon>Bacteria</taxon>
        <taxon>Pseudomonadati</taxon>
        <taxon>Pseudomonadota</taxon>
        <taxon>Gammaproteobacteria</taxon>
        <taxon>Alteromonadales</taxon>
        <taxon>Colwelliaceae</taxon>
        <taxon>Thalassotalea</taxon>
    </lineage>
</organism>
<keyword evidence="1" id="KW-1133">Transmembrane helix</keyword>
<evidence type="ECO:0000313" key="3">
    <source>
        <dbReference type="Proteomes" id="UP000199308"/>
    </source>
</evidence>
<dbReference type="STRING" id="349064.SAMN05660429_02403"/>
<sequence>MRVKGFTLIELIVVIIVIAVLAVTALPRFVNIQTDARIKVIQQVEVATQQANDFLFIKSQMPSFSTVPVANRADLIDVDVDGDGSIDLGAGVDIRLKRFYLDNTDIVKRIGFPEDFVVEEEGISNTFIGYDIDGDGQVKDDNCYFDYEQASGPTSPPIYILVTSGC</sequence>
<keyword evidence="3" id="KW-1185">Reference proteome</keyword>
<name>A0A1I0GCJ9_THASX</name>
<dbReference type="InterPro" id="IPR012902">
    <property type="entry name" value="N_methyl_site"/>
</dbReference>
<accession>A0A1I0GCJ9</accession>
<proteinExistence type="predicted"/>
<dbReference type="Gene3D" id="3.30.700.10">
    <property type="entry name" value="Glycoprotein, Type 4 Pilin"/>
    <property type="match status" value="1"/>
</dbReference>
<dbReference type="Pfam" id="PF07963">
    <property type="entry name" value="N_methyl"/>
    <property type="match status" value="1"/>
</dbReference>
<feature type="transmembrane region" description="Helical" evidence="1">
    <location>
        <begin position="6"/>
        <end position="30"/>
    </location>
</feature>
<reference evidence="2 3" key="1">
    <citation type="submission" date="2016-10" db="EMBL/GenBank/DDBJ databases">
        <authorList>
            <person name="de Groot N.N."/>
        </authorList>
    </citation>
    <scope>NUCLEOTIDE SEQUENCE [LARGE SCALE GENOMIC DNA]</scope>
    <source>
        <strain evidence="2 3">DSM 19706</strain>
    </source>
</reference>
<dbReference type="Proteomes" id="UP000199308">
    <property type="component" value="Unassembled WGS sequence"/>
</dbReference>
<dbReference type="PROSITE" id="PS00409">
    <property type="entry name" value="PROKAR_NTER_METHYL"/>
    <property type="match status" value="1"/>
</dbReference>
<gene>
    <name evidence="2" type="ORF">SAMN05660429_02403</name>
</gene>
<dbReference type="OrthoDB" id="6262102at2"/>
<protein>
    <submittedName>
        <fullName evidence="2">Prepilin-type N-terminal cleavage/methylation domain-containing protein</fullName>
    </submittedName>
</protein>
<dbReference type="RefSeq" id="WP_093330755.1">
    <property type="nucleotide sequence ID" value="NZ_AP027363.1"/>
</dbReference>
<dbReference type="EMBL" id="FOHK01000011">
    <property type="protein sequence ID" value="SET68533.1"/>
    <property type="molecule type" value="Genomic_DNA"/>
</dbReference>
<keyword evidence="1" id="KW-0472">Membrane</keyword>
<evidence type="ECO:0000313" key="2">
    <source>
        <dbReference type="EMBL" id="SET68533.1"/>
    </source>
</evidence>
<dbReference type="InterPro" id="IPR045584">
    <property type="entry name" value="Pilin-like"/>
</dbReference>
<keyword evidence="1" id="KW-0812">Transmembrane</keyword>